<protein>
    <recommendedName>
        <fullName evidence="3">DUF695 domain-containing protein</fullName>
    </recommendedName>
</protein>
<sequence length="217" mass="23274">MGFFRRRPSPEQVRARQDEGIAAFWAWWLAEGRAQAAATFDSEDGDAVRRLGPVLAERVHAVDPDLSFETGSGRAARHVLTVTAAGNPDLRDVARRWLDAAPAADDAFEYADFRRGVADPSGIAIGLDEHRTVDLASATVVAVVEGGKVHVQVSHPEFATLPDDAQGQITFLLLDALLGEEAVERWVGEVAWAPAHGVPPVPLHELPALVDGVRGPA</sequence>
<evidence type="ECO:0000313" key="2">
    <source>
        <dbReference type="Proteomes" id="UP000518206"/>
    </source>
</evidence>
<reference evidence="1 2" key="2">
    <citation type="submission" date="2020-08" db="EMBL/GenBank/DDBJ databases">
        <authorList>
            <person name="Partida-Martinez L."/>
            <person name="Huntemann M."/>
            <person name="Clum A."/>
            <person name="Wang J."/>
            <person name="Palaniappan K."/>
            <person name="Ritter S."/>
            <person name="Chen I.-M."/>
            <person name="Stamatis D."/>
            <person name="Reddy T."/>
            <person name="O'Malley R."/>
            <person name="Daum C."/>
            <person name="Shapiro N."/>
            <person name="Ivanova N."/>
            <person name="Kyrpides N."/>
            <person name="Woyke T."/>
        </authorList>
    </citation>
    <scope>NUCLEOTIDE SEQUENCE [LARGE SCALE GENOMIC DNA]</scope>
    <source>
        <strain evidence="1 2">RAS26</strain>
    </source>
</reference>
<dbReference type="Proteomes" id="UP000518206">
    <property type="component" value="Unassembled WGS sequence"/>
</dbReference>
<organism evidence="1 2">
    <name type="scientific">Cellulomonas cellasea</name>
    <dbReference type="NCBI Taxonomy" id="43670"/>
    <lineage>
        <taxon>Bacteria</taxon>
        <taxon>Bacillati</taxon>
        <taxon>Actinomycetota</taxon>
        <taxon>Actinomycetes</taxon>
        <taxon>Micrococcales</taxon>
        <taxon>Cellulomonadaceae</taxon>
        <taxon>Cellulomonas</taxon>
    </lineage>
</organism>
<comment type="caution">
    <text evidence="1">The sequence shown here is derived from an EMBL/GenBank/DDBJ whole genome shotgun (WGS) entry which is preliminary data.</text>
</comment>
<dbReference type="EMBL" id="JACHVX010000005">
    <property type="protein sequence ID" value="MBB2924486.1"/>
    <property type="molecule type" value="Genomic_DNA"/>
</dbReference>
<dbReference type="AlphaFoldDB" id="A0A7W4UHY3"/>
<reference evidence="1 2" key="1">
    <citation type="submission" date="2020-08" db="EMBL/GenBank/DDBJ databases">
        <title>The Agave Microbiome: Exploring the role of microbial communities in plant adaptations to desert environments.</title>
        <authorList>
            <person name="Partida-Martinez L.P."/>
        </authorList>
    </citation>
    <scope>NUCLEOTIDE SEQUENCE [LARGE SCALE GENOMIC DNA]</scope>
    <source>
        <strain evidence="1 2">RAS26</strain>
    </source>
</reference>
<evidence type="ECO:0000313" key="1">
    <source>
        <dbReference type="EMBL" id="MBB2924486.1"/>
    </source>
</evidence>
<proteinExistence type="predicted"/>
<accession>A0A7W4UHY3</accession>
<evidence type="ECO:0008006" key="3">
    <source>
        <dbReference type="Google" id="ProtNLM"/>
    </source>
</evidence>
<dbReference type="RefSeq" id="WP_183297275.1">
    <property type="nucleotide sequence ID" value="NZ_JACHVX010000005.1"/>
</dbReference>
<gene>
    <name evidence="1" type="ORF">FHR80_003419</name>
</gene>
<name>A0A7W4UHY3_9CELL</name>